<dbReference type="PANTHER" id="PTHR11070">
    <property type="entry name" value="UVRD / RECB / PCRA DNA HELICASE FAMILY MEMBER"/>
    <property type="match status" value="1"/>
</dbReference>
<gene>
    <name evidence="13" type="ORF">KQP68_00090</name>
</gene>
<evidence type="ECO:0000256" key="4">
    <source>
        <dbReference type="ARBA" id="ARBA00022840"/>
    </source>
</evidence>
<protein>
    <recommendedName>
        <fullName evidence="7">DNA 3'-5' helicase</fullName>
        <ecNumber evidence="7">5.6.2.4</ecNumber>
    </recommendedName>
    <alternativeName>
        <fullName evidence="8">DNA 3'-5' helicase II</fullName>
    </alternativeName>
</protein>
<evidence type="ECO:0000256" key="8">
    <source>
        <dbReference type="ARBA" id="ARBA00034923"/>
    </source>
</evidence>
<evidence type="ECO:0000256" key="1">
    <source>
        <dbReference type="ARBA" id="ARBA00022741"/>
    </source>
</evidence>
<keyword evidence="5" id="KW-0413">Isomerase</keyword>
<dbReference type="CDD" id="cd17932">
    <property type="entry name" value="DEXQc_UvrD"/>
    <property type="match status" value="1"/>
</dbReference>
<evidence type="ECO:0000259" key="12">
    <source>
        <dbReference type="PROSITE" id="PS51217"/>
    </source>
</evidence>
<accession>A0ABD7U340</accession>
<evidence type="ECO:0000256" key="6">
    <source>
        <dbReference type="ARBA" id="ARBA00034617"/>
    </source>
</evidence>
<feature type="binding site" evidence="10">
    <location>
        <begin position="29"/>
        <end position="36"/>
    </location>
    <ligand>
        <name>ATP</name>
        <dbReference type="ChEBI" id="CHEBI:30616"/>
    </ligand>
</feature>
<feature type="domain" description="UvrD-like helicase C-terminal" evidence="12">
    <location>
        <begin position="298"/>
        <end position="581"/>
    </location>
</feature>
<feature type="domain" description="UvrD-like helicase ATP-binding" evidence="11">
    <location>
        <begin position="8"/>
        <end position="297"/>
    </location>
</feature>
<evidence type="ECO:0000256" key="7">
    <source>
        <dbReference type="ARBA" id="ARBA00034808"/>
    </source>
</evidence>
<dbReference type="InterPro" id="IPR014016">
    <property type="entry name" value="UvrD-like_ATP-bd"/>
</dbReference>
<dbReference type="AlphaFoldDB" id="A0ABD7U340"/>
<dbReference type="PROSITE" id="PS51217">
    <property type="entry name" value="UVRD_HELICASE_CTER"/>
    <property type="match status" value="1"/>
</dbReference>
<keyword evidence="1 10" id="KW-0547">Nucleotide-binding</keyword>
<evidence type="ECO:0000256" key="9">
    <source>
        <dbReference type="ARBA" id="ARBA00048988"/>
    </source>
</evidence>
<reference evidence="13 14" key="1">
    <citation type="submission" date="2021-06" db="EMBL/GenBank/DDBJ databases">
        <title>Interrogation of the integrated mobile genetic elements in gut-associated Bacteroides with a consensus prediction approach.</title>
        <authorList>
            <person name="Campbell D.E."/>
            <person name="Leigh J.R."/>
            <person name="Kim T."/>
            <person name="England W."/>
            <person name="Whitaker R.J."/>
            <person name="Degnan P.H."/>
        </authorList>
    </citation>
    <scope>NUCLEOTIDE SEQUENCE [LARGE SCALE GENOMIC DNA]</scope>
    <source>
        <strain evidence="13 14">WAL8669</strain>
    </source>
</reference>
<dbReference type="EC" id="5.6.2.4" evidence="7"/>
<keyword evidence="3 10" id="KW-0347">Helicase</keyword>
<name>A0ABD7U340_BACT4</name>
<organism evidence="13 14">
    <name type="scientific">Bacteroides thetaiotaomicron</name>
    <dbReference type="NCBI Taxonomy" id="818"/>
    <lineage>
        <taxon>Bacteria</taxon>
        <taxon>Pseudomonadati</taxon>
        <taxon>Bacteroidota</taxon>
        <taxon>Bacteroidia</taxon>
        <taxon>Bacteroidales</taxon>
        <taxon>Bacteroidaceae</taxon>
        <taxon>Bacteroides</taxon>
    </lineage>
</organism>
<dbReference type="PANTHER" id="PTHR11070:SF2">
    <property type="entry name" value="ATP-DEPENDENT DNA HELICASE SRS2"/>
    <property type="match status" value="1"/>
</dbReference>
<dbReference type="Proteomes" id="UP001156218">
    <property type="component" value="Chromosome"/>
</dbReference>
<comment type="catalytic activity">
    <reaction evidence="9">
        <text>ATP + H2O = ADP + phosphate + H(+)</text>
        <dbReference type="Rhea" id="RHEA:13065"/>
        <dbReference type="ChEBI" id="CHEBI:15377"/>
        <dbReference type="ChEBI" id="CHEBI:15378"/>
        <dbReference type="ChEBI" id="CHEBI:30616"/>
        <dbReference type="ChEBI" id="CHEBI:43474"/>
        <dbReference type="ChEBI" id="CHEBI:456216"/>
        <dbReference type="EC" id="5.6.2.4"/>
    </reaction>
</comment>
<evidence type="ECO:0000256" key="10">
    <source>
        <dbReference type="PROSITE-ProRule" id="PRU00560"/>
    </source>
</evidence>
<evidence type="ECO:0000256" key="2">
    <source>
        <dbReference type="ARBA" id="ARBA00022801"/>
    </source>
</evidence>
<evidence type="ECO:0000313" key="13">
    <source>
        <dbReference type="EMBL" id="UYU66719.1"/>
    </source>
</evidence>
<keyword evidence="2 10" id="KW-0378">Hydrolase</keyword>
<dbReference type="Pfam" id="PF13361">
    <property type="entry name" value="UvrD_C"/>
    <property type="match status" value="1"/>
</dbReference>
<dbReference type="Pfam" id="PF00580">
    <property type="entry name" value="UvrD-helicase"/>
    <property type="match status" value="1"/>
</dbReference>
<dbReference type="InterPro" id="IPR014017">
    <property type="entry name" value="DNA_helicase_UvrD-like_C"/>
</dbReference>
<sequence length="956" mass="111056">MDKMIDLALFSKRQQEAIITQDKHLRIIACAGSGKTTTVAGKVAYLLDPVNGFGIKPENIIAFTYTEKAAGELKNKILNNVGQYRGMANMYIGTIHGWCLRSLQENEYKYQSFSVLDDIKLKLFIDKYYDVIGMKEVTKLSNPSVSLRRFIDTSLFVKIMDIVRESEVKDGMHFPKNILDAKKQYEKTLLSKRYFDFSMIMEKALECLEGDTNLTKSIKDNLKYLIVDEYQDVNPLQERLINRLQEISNCKLVVVGDDDQNIYQWRGSNNKYIIDFENKFDKNSVKTIPLSVNYRSSEGITKLSEALISNNLKRIPEKKMESFNTQSFKKGYDILYNRYEDVDAENEAIAQYIDDIIGVKFKENSEEEFRGLAFSDIAILLRTWNKASSIVQALERHNIPYITAGVNQLFEMEEVQAALGIFNYLYGDIDSDELKEKWLNIPHAKVSPEKIDLAILKLSEKNPNIEKVKDNWEYSLQDIFWNFLGDAEIYEENFINDISKDLEIRSKERAEIMFFNLGKFSQVINDFEVINFNSTSPAFHLFSFLSFVTYVAKDYYPEGWLNNPYKTPNAVQIMTIHQSKGLEFPCVIVPGLNQNYLPTKKRGGLNEWHFLDKDVIEEQSRYEGDENKEDERRLLYVALTRSQKYLLLTQAPDLNNKLYKKESVFIQELANAKIKSSPVLVSSLKHKFIDSEKVEQKPREKIKNISLDFTSLKDIFDCPYRFKLISVFGFCYPLNQRMGVGKSFHNCLMEIHKEAKKGVLLSVEELQSLIDRQTHFPYITKSTKLTKPLYDKVKNNVEEYYKDNLDEFKNIEFVEQEIQYKIDNNILVVGRIDLIKKIGESGHYETTIVEFKSDEDNADAPITKDQLKLYAIGHRELTGEVANYIMTYVIGKNRPKTPEKLFDSDLEEIQQKIKDAVALIRDEKFVKTDVCRICGENCYQIRLCCNRIKYNLKPKR</sequence>
<dbReference type="GO" id="GO:0016787">
    <property type="term" value="F:hydrolase activity"/>
    <property type="evidence" value="ECO:0007669"/>
    <property type="project" value="UniProtKB-UniRule"/>
</dbReference>
<dbReference type="GO" id="GO:0005524">
    <property type="term" value="F:ATP binding"/>
    <property type="evidence" value="ECO:0007669"/>
    <property type="project" value="UniProtKB-UniRule"/>
</dbReference>
<dbReference type="PROSITE" id="PS51198">
    <property type="entry name" value="UVRD_HELICASE_ATP_BIND"/>
    <property type="match status" value="1"/>
</dbReference>
<dbReference type="InterPro" id="IPR000212">
    <property type="entry name" value="DNA_helicase_UvrD/REP"/>
</dbReference>
<evidence type="ECO:0000256" key="3">
    <source>
        <dbReference type="ARBA" id="ARBA00022806"/>
    </source>
</evidence>
<dbReference type="EMBL" id="CP083680">
    <property type="protein sequence ID" value="UYU66719.1"/>
    <property type="molecule type" value="Genomic_DNA"/>
</dbReference>
<evidence type="ECO:0000256" key="5">
    <source>
        <dbReference type="ARBA" id="ARBA00023235"/>
    </source>
</evidence>
<keyword evidence="4 10" id="KW-0067">ATP-binding</keyword>
<comment type="catalytic activity">
    <reaction evidence="6">
        <text>Couples ATP hydrolysis with the unwinding of duplex DNA by translocating in the 3'-5' direction.</text>
        <dbReference type="EC" id="5.6.2.4"/>
    </reaction>
</comment>
<evidence type="ECO:0000259" key="11">
    <source>
        <dbReference type="PROSITE" id="PS51198"/>
    </source>
</evidence>
<dbReference type="RefSeq" id="WP_217045029.1">
    <property type="nucleotide sequence ID" value="NZ_CP083680.1"/>
</dbReference>
<dbReference type="GO" id="GO:0043138">
    <property type="term" value="F:3'-5' DNA helicase activity"/>
    <property type="evidence" value="ECO:0007669"/>
    <property type="project" value="UniProtKB-EC"/>
</dbReference>
<evidence type="ECO:0000313" key="14">
    <source>
        <dbReference type="Proteomes" id="UP001156218"/>
    </source>
</evidence>
<proteinExistence type="predicted"/>